<name>A0A7J8VNN4_9ROSI</name>
<gene>
    <name evidence="1" type="ORF">Goklo_004426</name>
</gene>
<proteinExistence type="predicted"/>
<comment type="caution">
    <text evidence="1">The sequence shown here is derived from an EMBL/GenBank/DDBJ whole genome shotgun (WGS) entry which is preliminary data.</text>
</comment>
<evidence type="ECO:0000313" key="1">
    <source>
        <dbReference type="EMBL" id="MBA0664417.1"/>
    </source>
</evidence>
<sequence>MRIQVRIDVRLLLKRHGEGFCPIRVSLGTQKLEFGWDNSIRAAPRKGSTIVNRWLREGNPKWNFTVGLEGGTNKVREGGNHHGRYNAWQAFNGRDSWVEGRMDLGSNIEDNLMKVVDDGSRGGLSVGWTDEYIVQLRSFSKSHIDVEIEEGEGLLRWKFIGFYGSPDKRVREFMEPFETIENGLFLAMVSNG</sequence>
<evidence type="ECO:0000313" key="2">
    <source>
        <dbReference type="Proteomes" id="UP000593573"/>
    </source>
</evidence>
<reference evidence="1 2" key="1">
    <citation type="journal article" date="2019" name="Genome Biol. Evol.">
        <title>Insights into the evolution of the New World diploid cottons (Gossypium, subgenus Houzingenia) based on genome sequencing.</title>
        <authorList>
            <person name="Grover C.E."/>
            <person name="Arick M.A. 2nd"/>
            <person name="Thrash A."/>
            <person name="Conover J.L."/>
            <person name="Sanders W.S."/>
            <person name="Peterson D.G."/>
            <person name="Frelichowski J.E."/>
            <person name="Scheffler J.A."/>
            <person name="Scheffler B.E."/>
            <person name="Wendel J.F."/>
        </authorList>
    </citation>
    <scope>NUCLEOTIDE SEQUENCE [LARGE SCALE GENOMIC DNA]</scope>
    <source>
        <strain evidence="1">57</strain>
        <tissue evidence="1">Leaf</tissue>
    </source>
</reference>
<accession>A0A7J8VNN4</accession>
<dbReference type="EMBL" id="JABFAB010000011">
    <property type="protein sequence ID" value="MBA0664417.1"/>
    <property type="molecule type" value="Genomic_DNA"/>
</dbReference>
<organism evidence="1 2">
    <name type="scientific">Gossypium klotzschianum</name>
    <dbReference type="NCBI Taxonomy" id="34286"/>
    <lineage>
        <taxon>Eukaryota</taxon>
        <taxon>Viridiplantae</taxon>
        <taxon>Streptophyta</taxon>
        <taxon>Embryophyta</taxon>
        <taxon>Tracheophyta</taxon>
        <taxon>Spermatophyta</taxon>
        <taxon>Magnoliopsida</taxon>
        <taxon>eudicotyledons</taxon>
        <taxon>Gunneridae</taxon>
        <taxon>Pentapetalae</taxon>
        <taxon>rosids</taxon>
        <taxon>malvids</taxon>
        <taxon>Malvales</taxon>
        <taxon>Malvaceae</taxon>
        <taxon>Malvoideae</taxon>
        <taxon>Gossypium</taxon>
    </lineage>
</organism>
<dbReference type="OrthoDB" id="1750221at2759"/>
<dbReference type="Proteomes" id="UP000593573">
    <property type="component" value="Unassembled WGS sequence"/>
</dbReference>
<protein>
    <submittedName>
        <fullName evidence="1">Uncharacterized protein</fullName>
    </submittedName>
</protein>
<keyword evidence="2" id="KW-1185">Reference proteome</keyword>
<dbReference type="AlphaFoldDB" id="A0A7J8VNN4"/>